<reference evidence="1 2" key="1">
    <citation type="submission" date="2016-04" db="EMBL/GenBank/DDBJ databases">
        <title>Comparative Genomics and Epigenetics of Sporosarcina ureae.</title>
        <authorList>
            <person name="Oliver A.S."/>
            <person name="Cooper K.K."/>
        </authorList>
    </citation>
    <scope>NUCLEOTIDE SEQUENCE [LARGE SCALE GENOMIC DNA]</scope>
    <source>
        <strain evidence="1 2">S204</strain>
    </source>
</reference>
<evidence type="ECO:0000313" key="2">
    <source>
        <dbReference type="Proteomes" id="UP000192486"/>
    </source>
</evidence>
<proteinExistence type="predicted"/>
<gene>
    <name evidence="1" type="ORF">SporoS204_00585</name>
</gene>
<protein>
    <submittedName>
        <fullName evidence="1">Uncharacterized protein</fullName>
    </submittedName>
</protein>
<name>A0ABN4YQY4_SPOUR</name>
<dbReference type="Proteomes" id="UP000192486">
    <property type="component" value="Chromosome"/>
</dbReference>
<keyword evidence="2" id="KW-1185">Reference proteome</keyword>
<evidence type="ECO:0000313" key="1">
    <source>
        <dbReference type="EMBL" id="ARF12796.1"/>
    </source>
</evidence>
<organism evidence="1 2">
    <name type="scientific">Sporosarcina ureae</name>
    <dbReference type="NCBI Taxonomy" id="1571"/>
    <lineage>
        <taxon>Bacteria</taxon>
        <taxon>Bacillati</taxon>
        <taxon>Bacillota</taxon>
        <taxon>Bacilli</taxon>
        <taxon>Bacillales</taxon>
        <taxon>Caryophanaceae</taxon>
        <taxon>Sporosarcina</taxon>
    </lineage>
</organism>
<accession>A0ABN4YQY4</accession>
<sequence length="175" mass="20419">MITKAEIIDQPYSGLYQEKIYDVASPWNSQSWTWIKFENEDFIEWCGEFRDAPRAVALSKKYNNVLVLTSDYLFQMDCLSGDIIEYESRHIYQSLTVTPSGEFILTDDYTIEKIEANLKDKTLLESPVEMMDMITFTGWVNNTLSITCKELMNWDNTFLLELDGDTLELTIKDFI</sequence>
<dbReference type="RefSeq" id="WP_029054598.1">
    <property type="nucleotide sequence ID" value="NZ_CP015108.1"/>
</dbReference>
<dbReference type="EMBL" id="CP015108">
    <property type="protein sequence ID" value="ARF12796.1"/>
    <property type="molecule type" value="Genomic_DNA"/>
</dbReference>